<organism evidence="2 3">
    <name type="scientific">Tagetes erecta</name>
    <name type="common">African marigold</name>
    <dbReference type="NCBI Taxonomy" id="13708"/>
    <lineage>
        <taxon>Eukaryota</taxon>
        <taxon>Viridiplantae</taxon>
        <taxon>Streptophyta</taxon>
        <taxon>Embryophyta</taxon>
        <taxon>Tracheophyta</taxon>
        <taxon>Spermatophyta</taxon>
        <taxon>Magnoliopsida</taxon>
        <taxon>eudicotyledons</taxon>
        <taxon>Gunneridae</taxon>
        <taxon>Pentapetalae</taxon>
        <taxon>asterids</taxon>
        <taxon>campanulids</taxon>
        <taxon>Asterales</taxon>
        <taxon>Asteraceae</taxon>
        <taxon>Asteroideae</taxon>
        <taxon>Heliantheae alliance</taxon>
        <taxon>Tageteae</taxon>
        <taxon>Tagetes</taxon>
    </lineage>
</organism>
<dbReference type="EMBL" id="JAUHHV010000004">
    <property type="protein sequence ID" value="KAK1426495.1"/>
    <property type="molecule type" value="Genomic_DNA"/>
</dbReference>
<keyword evidence="3" id="KW-1185">Reference proteome</keyword>
<dbReference type="AlphaFoldDB" id="A0AAD8NSD8"/>
<feature type="compositionally biased region" description="Acidic residues" evidence="1">
    <location>
        <begin position="161"/>
        <end position="175"/>
    </location>
</feature>
<comment type="caution">
    <text evidence="2">The sequence shown here is derived from an EMBL/GenBank/DDBJ whole genome shotgun (WGS) entry which is preliminary data.</text>
</comment>
<feature type="region of interest" description="Disordered" evidence="1">
    <location>
        <begin position="78"/>
        <end position="118"/>
    </location>
</feature>
<reference evidence="2" key="1">
    <citation type="journal article" date="2023" name="bioRxiv">
        <title>Improved chromosome-level genome assembly for marigold (Tagetes erecta).</title>
        <authorList>
            <person name="Jiang F."/>
            <person name="Yuan L."/>
            <person name="Wang S."/>
            <person name="Wang H."/>
            <person name="Xu D."/>
            <person name="Wang A."/>
            <person name="Fan W."/>
        </authorList>
    </citation>
    <scope>NUCLEOTIDE SEQUENCE</scope>
    <source>
        <strain evidence="2">WSJ</strain>
        <tissue evidence="2">Leaf</tissue>
    </source>
</reference>
<accession>A0AAD8NSD8</accession>
<proteinExistence type="predicted"/>
<protein>
    <submittedName>
        <fullName evidence="2">Uncharacterized protein</fullName>
    </submittedName>
</protein>
<sequence length="232" mass="26923">MDPETVISLFDSYWFKHEILTNKPIVSHAKTDKSELKFSSLRSILVRSQSDDIANSFNYGSFSPNSVLKTVPDLATKEQEHEVEQVTKVEEQDQTTKDENDHTKQVERKKNKKRRHGVSKSLSELEFEELKGFMDMGFVFSEQDKSSRLVEIIPGLQRLGEDEDDGEEYDGDDDEGERRPYLSEAWADWDRKMKKKECDKKVMKWEMPVVGDEVGMKDNLKLWAHTVASIVR</sequence>
<dbReference type="Pfam" id="PF07939">
    <property type="entry name" value="DUF1685"/>
    <property type="match status" value="1"/>
</dbReference>
<feature type="compositionally biased region" description="Basic and acidic residues" evidence="1">
    <location>
        <begin position="78"/>
        <end position="108"/>
    </location>
</feature>
<evidence type="ECO:0000256" key="1">
    <source>
        <dbReference type="SAM" id="MobiDB-lite"/>
    </source>
</evidence>
<dbReference type="Proteomes" id="UP001229421">
    <property type="component" value="Unassembled WGS sequence"/>
</dbReference>
<gene>
    <name evidence="2" type="ORF">QVD17_15169</name>
</gene>
<dbReference type="InterPro" id="IPR012881">
    <property type="entry name" value="DUF1685"/>
</dbReference>
<dbReference type="PANTHER" id="PTHR33785:SF12">
    <property type="entry name" value="DUF1685 FAMILY PROTEIN"/>
    <property type="match status" value="1"/>
</dbReference>
<feature type="compositionally biased region" description="Basic residues" evidence="1">
    <location>
        <begin position="109"/>
        <end position="118"/>
    </location>
</feature>
<evidence type="ECO:0000313" key="3">
    <source>
        <dbReference type="Proteomes" id="UP001229421"/>
    </source>
</evidence>
<name>A0AAD8NSD8_TARER</name>
<evidence type="ECO:0000313" key="2">
    <source>
        <dbReference type="EMBL" id="KAK1426495.1"/>
    </source>
</evidence>
<dbReference type="PANTHER" id="PTHR33785">
    <property type="entry name" value="OS06G0550800 PROTEIN"/>
    <property type="match status" value="1"/>
</dbReference>
<feature type="region of interest" description="Disordered" evidence="1">
    <location>
        <begin position="156"/>
        <end position="179"/>
    </location>
</feature>